<dbReference type="Gene3D" id="2.10.25.10">
    <property type="entry name" value="Laminin"/>
    <property type="match status" value="1"/>
</dbReference>
<dbReference type="PROSITE" id="PS51364">
    <property type="entry name" value="TB"/>
    <property type="match status" value="1"/>
</dbReference>
<keyword evidence="5" id="KW-0325">Glycoprotein</keyword>
<evidence type="ECO:0000256" key="5">
    <source>
        <dbReference type="ARBA" id="ARBA00023180"/>
    </source>
</evidence>
<dbReference type="Gene3D" id="3.90.290.10">
    <property type="entry name" value="TGF-beta binding (TB) domain"/>
    <property type="match status" value="1"/>
</dbReference>
<dbReference type="GeneTree" id="ENSGT00940000155823"/>
<evidence type="ECO:0000313" key="8">
    <source>
        <dbReference type="Proteomes" id="UP000694565"/>
    </source>
</evidence>
<dbReference type="GO" id="GO:0032502">
    <property type="term" value="P:developmental process"/>
    <property type="evidence" value="ECO:0007669"/>
    <property type="project" value="UniProtKB-ARBA"/>
</dbReference>
<evidence type="ECO:0000259" key="6">
    <source>
        <dbReference type="PROSITE" id="PS51364"/>
    </source>
</evidence>
<evidence type="ECO:0000313" key="7">
    <source>
        <dbReference type="Ensembl" id="ENSCLMP00005032075.1"/>
    </source>
</evidence>
<sequence length="244" mass="27398">MFGSDICKNGQCSNLFSTYTCYCRSGFYYDNIRLECVGKKWLLFFVLNFETEELGCPYNWSPMSHASDYDECGFGNACEDGECVNTAGSFNCFCSPPLVLDSTHQQTLEPGHDVHMDICWQHLEGDNICSQPLQGRRSTYTECCCLWGIAWSGQCAFCPRKDSGENHLPVFLFHDHESSSHGQWIPMLVGKCILYNIRHSKCSIALINTNKLAPVMTIGNQKIANTGCLKTARTSDGQSHQTHK</sequence>
<reference evidence="7" key="1">
    <citation type="submission" date="2025-08" db="UniProtKB">
        <authorList>
            <consortium name="Ensembl"/>
        </authorList>
    </citation>
    <scope>IDENTIFICATION</scope>
</reference>
<dbReference type="Pfam" id="PF00683">
    <property type="entry name" value="TB"/>
    <property type="match status" value="1"/>
</dbReference>
<accession>A0A8C3G3N0</accession>
<evidence type="ECO:0000256" key="3">
    <source>
        <dbReference type="ARBA" id="ARBA00022737"/>
    </source>
</evidence>
<keyword evidence="4" id="KW-1015">Disulfide bond</keyword>
<dbReference type="InterPro" id="IPR036773">
    <property type="entry name" value="TB_dom_sf"/>
</dbReference>
<dbReference type="InterPro" id="IPR018097">
    <property type="entry name" value="EGF_Ca-bd_CS"/>
</dbReference>
<evidence type="ECO:0000256" key="4">
    <source>
        <dbReference type="ARBA" id="ARBA00023157"/>
    </source>
</evidence>
<proteinExistence type="predicted"/>
<dbReference type="InterPro" id="IPR017878">
    <property type="entry name" value="TB_dom"/>
</dbReference>
<dbReference type="GO" id="GO:0005509">
    <property type="term" value="F:calcium ion binding"/>
    <property type="evidence" value="ECO:0007669"/>
    <property type="project" value="InterPro"/>
</dbReference>
<dbReference type="Pfam" id="PF07645">
    <property type="entry name" value="EGF_CA"/>
    <property type="match status" value="1"/>
</dbReference>
<dbReference type="FunFam" id="2.10.25.10:FF:000115">
    <property type="entry name" value="latent-transforming growth factor beta-binding protein 4 isoform X2"/>
    <property type="match status" value="1"/>
</dbReference>
<dbReference type="SMART" id="SM00179">
    <property type="entry name" value="EGF_CA"/>
    <property type="match status" value="2"/>
</dbReference>
<reference evidence="7" key="2">
    <citation type="submission" date="2025-09" db="UniProtKB">
        <authorList>
            <consortium name="Ensembl"/>
        </authorList>
    </citation>
    <scope>IDENTIFICATION</scope>
</reference>
<dbReference type="Ensembl" id="ENSCLMT00005033444.1">
    <property type="protein sequence ID" value="ENSCLMP00005032075.1"/>
    <property type="gene ID" value="ENSCLMG00005015463.1"/>
</dbReference>
<organism evidence="7 8">
    <name type="scientific">Cyclopterus lumpus</name>
    <name type="common">Lumpsucker</name>
    <dbReference type="NCBI Taxonomy" id="8103"/>
    <lineage>
        <taxon>Eukaryota</taxon>
        <taxon>Metazoa</taxon>
        <taxon>Chordata</taxon>
        <taxon>Craniata</taxon>
        <taxon>Vertebrata</taxon>
        <taxon>Euteleostomi</taxon>
        <taxon>Actinopterygii</taxon>
        <taxon>Neopterygii</taxon>
        <taxon>Teleostei</taxon>
        <taxon>Neoteleostei</taxon>
        <taxon>Acanthomorphata</taxon>
        <taxon>Eupercaria</taxon>
        <taxon>Perciformes</taxon>
        <taxon>Cottioidei</taxon>
        <taxon>Cottales</taxon>
        <taxon>Cyclopteridae</taxon>
        <taxon>Cyclopterus</taxon>
    </lineage>
</organism>
<dbReference type="InterPro" id="IPR001881">
    <property type="entry name" value="EGF-like_Ca-bd_dom"/>
</dbReference>
<dbReference type="AlphaFoldDB" id="A0A8C3G3N0"/>
<dbReference type="Proteomes" id="UP000694565">
    <property type="component" value="Unplaced"/>
</dbReference>
<dbReference type="SUPFAM" id="SSF57581">
    <property type="entry name" value="TB module/8-cys domain"/>
    <property type="match status" value="1"/>
</dbReference>
<keyword evidence="3" id="KW-0677">Repeat</keyword>
<feature type="domain" description="TB" evidence="6">
    <location>
        <begin position="117"/>
        <end position="163"/>
    </location>
</feature>
<dbReference type="SUPFAM" id="SSF57196">
    <property type="entry name" value="EGF/Laminin"/>
    <property type="match status" value="2"/>
</dbReference>
<evidence type="ECO:0000256" key="2">
    <source>
        <dbReference type="ARBA" id="ARBA00022729"/>
    </source>
</evidence>
<dbReference type="CDD" id="cd00054">
    <property type="entry name" value="EGF_CA"/>
    <property type="match status" value="1"/>
</dbReference>
<protein>
    <recommendedName>
        <fullName evidence="6">TB domain-containing protein</fullName>
    </recommendedName>
</protein>
<dbReference type="InterPro" id="IPR049883">
    <property type="entry name" value="NOTCH1_EGF-like"/>
</dbReference>
<dbReference type="PROSITE" id="PS01187">
    <property type="entry name" value="EGF_CA"/>
    <property type="match status" value="1"/>
</dbReference>
<name>A0A8C3G3N0_CYCLU</name>
<keyword evidence="2" id="KW-0732">Signal</keyword>
<evidence type="ECO:0000256" key="1">
    <source>
        <dbReference type="ARBA" id="ARBA00022536"/>
    </source>
</evidence>
<keyword evidence="8" id="KW-1185">Reference proteome</keyword>
<keyword evidence="1" id="KW-0245">EGF-like domain</keyword>